<sequence>MFYKKKLQNKILNPMINSSVSKSAPYVPNQYESLHRDIQSVSNFKSFLLNTTFALIQFIQLYSSVDKQGVKWTVTIGEHFKGKIVIHNVAVSNEHEFWFGLPAKFKTRGDFTAQKGILSYSSTISSTCCSFLVAESRCSTCSRYRDSLRKRKQRIKRKSTLINYVRNTYKHTDIDRDTLILKLKPKKYEIKTLEQENMKIKRHF</sequence>
<accession>A0ABQ9EXG9</accession>
<dbReference type="EMBL" id="JARBDR010000640">
    <property type="protein sequence ID" value="KAJ8309863.1"/>
    <property type="molecule type" value="Genomic_DNA"/>
</dbReference>
<protein>
    <submittedName>
        <fullName evidence="1">Uncharacterized protein</fullName>
    </submittedName>
</protein>
<evidence type="ECO:0000313" key="1">
    <source>
        <dbReference type="EMBL" id="KAJ8309863.1"/>
    </source>
</evidence>
<name>A0ABQ9EXG9_TEGGR</name>
<reference evidence="1 2" key="1">
    <citation type="submission" date="2022-12" db="EMBL/GenBank/DDBJ databases">
        <title>Chromosome-level genome of Tegillarca granosa.</title>
        <authorList>
            <person name="Kim J."/>
        </authorList>
    </citation>
    <scope>NUCLEOTIDE SEQUENCE [LARGE SCALE GENOMIC DNA]</scope>
    <source>
        <strain evidence="1">Teg-2019</strain>
        <tissue evidence="1">Adductor muscle</tissue>
    </source>
</reference>
<proteinExistence type="predicted"/>
<keyword evidence="2" id="KW-1185">Reference proteome</keyword>
<dbReference type="Proteomes" id="UP001217089">
    <property type="component" value="Unassembled WGS sequence"/>
</dbReference>
<gene>
    <name evidence="1" type="ORF">KUTeg_011728</name>
</gene>
<organism evidence="1 2">
    <name type="scientific">Tegillarca granosa</name>
    <name type="common">Malaysian cockle</name>
    <name type="synonym">Anadara granosa</name>
    <dbReference type="NCBI Taxonomy" id="220873"/>
    <lineage>
        <taxon>Eukaryota</taxon>
        <taxon>Metazoa</taxon>
        <taxon>Spiralia</taxon>
        <taxon>Lophotrochozoa</taxon>
        <taxon>Mollusca</taxon>
        <taxon>Bivalvia</taxon>
        <taxon>Autobranchia</taxon>
        <taxon>Pteriomorphia</taxon>
        <taxon>Arcoida</taxon>
        <taxon>Arcoidea</taxon>
        <taxon>Arcidae</taxon>
        <taxon>Tegillarca</taxon>
    </lineage>
</organism>
<evidence type="ECO:0000313" key="2">
    <source>
        <dbReference type="Proteomes" id="UP001217089"/>
    </source>
</evidence>
<comment type="caution">
    <text evidence="1">The sequence shown here is derived from an EMBL/GenBank/DDBJ whole genome shotgun (WGS) entry which is preliminary data.</text>
</comment>